<dbReference type="RefSeq" id="WP_101235777.1">
    <property type="nucleotide sequence ID" value="NZ_PISJ01000005.1"/>
</dbReference>
<reference evidence="1 2" key="1">
    <citation type="submission" date="2017-12" db="EMBL/GenBank/DDBJ databases">
        <title>Draft Genome sequences of multiple microbial strains isolated from spacecraft associated surfaces.</title>
        <authorList>
            <person name="Seuylemezian A."/>
            <person name="Vaishampayan P."/>
            <person name="Venkateswaran K."/>
        </authorList>
    </citation>
    <scope>NUCLEOTIDE SEQUENCE [LARGE SCALE GENOMIC DNA]</scope>
    <source>
        <strain evidence="1 2">2P01AA</strain>
    </source>
</reference>
<protein>
    <submittedName>
        <fullName evidence="1">Uncharacterized protein</fullName>
    </submittedName>
</protein>
<proteinExistence type="predicted"/>
<sequence>MQIFYDDEGEKQLVDGEFLKCVVIRNDLVPVPVTLEAEIRVDDDVIPFFREGEKIYTNNDDEFTILKSEPISAGIVQGQTIPKFVKIIAVLSSLINACYVKEKSIKKKNTTLADIYRAIGCKADSIQGDFTVPTFNCLAGEPPSYQIASILQESAGVMRWRDGQLAFMRLEDLFKQEVITDIPIAGGETVQSGFLERHEIPTFFSIDDSGNFIYGNKEKARTARFVANKDLLTLKNMSTCLVLKQISRIAYNDNIVGGEHIQVSAEESLIVITAVHVFAAGVDGDPPRQYTKLWLGELHK</sequence>
<dbReference type="EMBL" id="PISJ01000005">
    <property type="protein sequence ID" value="PKF35556.1"/>
    <property type="molecule type" value="Genomic_DNA"/>
</dbReference>
<dbReference type="AlphaFoldDB" id="A0A2N0WIG4"/>
<organism evidence="1 2">
    <name type="scientific">Acinetobacter proteolyticus</name>
    <dbReference type="NCBI Taxonomy" id="1776741"/>
    <lineage>
        <taxon>Bacteria</taxon>
        <taxon>Pseudomonadati</taxon>
        <taxon>Pseudomonadota</taxon>
        <taxon>Gammaproteobacteria</taxon>
        <taxon>Moraxellales</taxon>
        <taxon>Moraxellaceae</taxon>
        <taxon>Acinetobacter</taxon>
    </lineage>
</organism>
<accession>A0A2N0WIG4</accession>
<evidence type="ECO:0000313" key="1">
    <source>
        <dbReference type="EMBL" id="PKF35556.1"/>
    </source>
</evidence>
<name>A0A2N0WIG4_9GAMM</name>
<comment type="caution">
    <text evidence="1">The sequence shown here is derived from an EMBL/GenBank/DDBJ whole genome shotgun (WGS) entry which is preliminary data.</text>
</comment>
<dbReference type="Proteomes" id="UP000233553">
    <property type="component" value="Unassembled WGS sequence"/>
</dbReference>
<gene>
    <name evidence="1" type="ORF">CW311_04505</name>
</gene>
<evidence type="ECO:0000313" key="2">
    <source>
        <dbReference type="Proteomes" id="UP000233553"/>
    </source>
</evidence>